<dbReference type="Proteomes" id="UP000824120">
    <property type="component" value="Chromosome 11"/>
</dbReference>
<feature type="compositionally biased region" description="Polar residues" evidence="1">
    <location>
        <begin position="1"/>
        <end position="24"/>
    </location>
</feature>
<organism evidence="2 3">
    <name type="scientific">Solanum commersonii</name>
    <name type="common">Commerson's wild potato</name>
    <name type="synonym">Commerson's nightshade</name>
    <dbReference type="NCBI Taxonomy" id="4109"/>
    <lineage>
        <taxon>Eukaryota</taxon>
        <taxon>Viridiplantae</taxon>
        <taxon>Streptophyta</taxon>
        <taxon>Embryophyta</taxon>
        <taxon>Tracheophyta</taxon>
        <taxon>Spermatophyta</taxon>
        <taxon>Magnoliopsida</taxon>
        <taxon>eudicotyledons</taxon>
        <taxon>Gunneridae</taxon>
        <taxon>Pentapetalae</taxon>
        <taxon>asterids</taxon>
        <taxon>lamiids</taxon>
        <taxon>Solanales</taxon>
        <taxon>Solanaceae</taxon>
        <taxon>Solanoideae</taxon>
        <taxon>Solaneae</taxon>
        <taxon>Solanum</taxon>
    </lineage>
</organism>
<name>A0A9J5WJZ5_SOLCO</name>
<gene>
    <name evidence="2" type="ORF">H5410_055324</name>
</gene>
<evidence type="ECO:0000256" key="1">
    <source>
        <dbReference type="SAM" id="MobiDB-lite"/>
    </source>
</evidence>
<protein>
    <submittedName>
        <fullName evidence="2">Uncharacterized protein</fullName>
    </submittedName>
</protein>
<reference evidence="2 3" key="1">
    <citation type="submission" date="2020-09" db="EMBL/GenBank/DDBJ databases">
        <title>De no assembly of potato wild relative species, Solanum commersonii.</title>
        <authorList>
            <person name="Cho K."/>
        </authorList>
    </citation>
    <scope>NUCLEOTIDE SEQUENCE [LARGE SCALE GENOMIC DNA]</scope>
    <source>
        <strain evidence="2">LZ3.2</strain>
        <tissue evidence="2">Leaf</tissue>
    </source>
</reference>
<dbReference type="AlphaFoldDB" id="A0A9J5WJZ5"/>
<accession>A0A9J5WJZ5</accession>
<keyword evidence="3" id="KW-1185">Reference proteome</keyword>
<proteinExistence type="predicted"/>
<comment type="caution">
    <text evidence="2">The sequence shown here is derived from an EMBL/GenBank/DDBJ whole genome shotgun (WGS) entry which is preliminary data.</text>
</comment>
<evidence type="ECO:0000313" key="2">
    <source>
        <dbReference type="EMBL" id="KAG5575190.1"/>
    </source>
</evidence>
<sequence>MLTLQQRRPSQCSDRLQAEINPSQHGLLATKAEDGMPRIAICGKRGRFNNFRMELITTSVDEMSTRLNVQP</sequence>
<evidence type="ECO:0000313" key="3">
    <source>
        <dbReference type="Proteomes" id="UP000824120"/>
    </source>
</evidence>
<feature type="region of interest" description="Disordered" evidence="1">
    <location>
        <begin position="1"/>
        <end position="28"/>
    </location>
</feature>
<dbReference type="EMBL" id="JACXVP010000011">
    <property type="protein sequence ID" value="KAG5575190.1"/>
    <property type="molecule type" value="Genomic_DNA"/>
</dbReference>